<evidence type="ECO:0000313" key="1">
    <source>
        <dbReference type="EMBL" id="SSW96367.1"/>
    </source>
</evidence>
<gene>
    <name evidence="1" type="ORF">ARTV_2756</name>
</gene>
<accession>A0A3B0MFL9</accession>
<dbReference type="EMBL" id="UFQR01000014">
    <property type="protein sequence ID" value="SSW96367.1"/>
    <property type="molecule type" value="Genomic_DNA"/>
</dbReference>
<protein>
    <submittedName>
        <fullName evidence="1">Uncharacterized protein</fullName>
    </submittedName>
</protein>
<dbReference type="AlphaFoldDB" id="A0A3B0MFL9"/>
<organism evidence="1">
    <name type="scientific">Arsenophonus endosymbiont of Trialeurodes vaporariorum</name>
    <dbReference type="NCBI Taxonomy" id="235567"/>
    <lineage>
        <taxon>Bacteria</taxon>
        <taxon>Pseudomonadati</taxon>
        <taxon>Pseudomonadota</taxon>
        <taxon>Gammaproteobacteria</taxon>
        <taxon>Enterobacterales</taxon>
        <taxon>Morganellaceae</taxon>
        <taxon>Arsenophonus</taxon>
    </lineage>
</organism>
<reference evidence="1" key="1">
    <citation type="submission" date="2018-04" db="EMBL/GenBank/DDBJ databases">
        <authorList>
            <person name="Go L.Y."/>
            <person name="Mitchell J.A."/>
        </authorList>
    </citation>
    <scope>NUCLEOTIDE SEQUENCE</scope>
    <source>
        <strain evidence="1">ARTV</strain>
    </source>
</reference>
<proteinExistence type="predicted"/>
<name>A0A3B0MFL9_9GAMM</name>
<sequence>MSVWDRFYRLDYLDLAFVKNRSAEKATIYGNGQNRIAISLKVTVVDKDNNSLVIPADELQGRAHLVEYRSGRRLNWEGNAPNNFKPWIYTRHSNDYIMVPSFDKFLSDSYVDTQTGEQEVIFYLYATDVSNGIDIAAGFNVPVVGNFNNSESGTATRNGPRGERGSTFRNPQRKYIKSIEKVNYSDQKNIDVSAESMVFENNFSWMSRFSDSGPYKGHQNGEVWSCVVKFEPKNSENFKKWSIDYDIKKNHDANRGIVLWPPIEEGFFCIVGPDFPCSVIHRPNKGNNGSQAHVNFWYNPDKGTFEVNGHFYLEDSSYVYRLAPFVKANRTRNETPTMYLYKFIIPENNTEQLQWQDVLNKAKVKVTNMFGNSGEFNLSFDKENFDIPAVS</sequence>